<proteinExistence type="predicted"/>
<keyword evidence="2" id="KW-1185">Reference proteome</keyword>
<sequence length="164" mass="18661">MDAVWRVLNSLTATKRNDFDLHITCLEQMCPLFFCMDYHNYDRYLTRYIILLLNLNDSHPGAEELIKVKGFSVSRSPASGARNAVDLTIEQTIKRQAKCKGRIVGFSQNAAALLEEPGLGSKDHAHKDCQQSQMRQSEKSVKTIKQSFESYINPFETFGNDKLI</sequence>
<dbReference type="Proteomes" id="UP000735302">
    <property type="component" value="Unassembled WGS sequence"/>
</dbReference>
<accession>A0AAV4DNE2</accession>
<gene>
    <name evidence="1" type="ORF">PoB_007216000</name>
</gene>
<dbReference type="EMBL" id="BLXT01008064">
    <property type="protein sequence ID" value="GFO45655.1"/>
    <property type="molecule type" value="Genomic_DNA"/>
</dbReference>
<comment type="caution">
    <text evidence="1">The sequence shown here is derived from an EMBL/GenBank/DDBJ whole genome shotgun (WGS) entry which is preliminary data.</text>
</comment>
<evidence type="ECO:0000313" key="1">
    <source>
        <dbReference type="EMBL" id="GFO45655.1"/>
    </source>
</evidence>
<reference evidence="1 2" key="1">
    <citation type="journal article" date="2021" name="Elife">
        <title>Chloroplast acquisition without the gene transfer in kleptoplastic sea slugs, Plakobranchus ocellatus.</title>
        <authorList>
            <person name="Maeda T."/>
            <person name="Takahashi S."/>
            <person name="Yoshida T."/>
            <person name="Shimamura S."/>
            <person name="Takaki Y."/>
            <person name="Nagai Y."/>
            <person name="Toyoda A."/>
            <person name="Suzuki Y."/>
            <person name="Arimoto A."/>
            <person name="Ishii H."/>
            <person name="Satoh N."/>
            <person name="Nishiyama T."/>
            <person name="Hasebe M."/>
            <person name="Maruyama T."/>
            <person name="Minagawa J."/>
            <person name="Obokata J."/>
            <person name="Shigenobu S."/>
        </authorList>
    </citation>
    <scope>NUCLEOTIDE SEQUENCE [LARGE SCALE GENOMIC DNA]</scope>
</reference>
<organism evidence="1 2">
    <name type="scientific">Plakobranchus ocellatus</name>
    <dbReference type="NCBI Taxonomy" id="259542"/>
    <lineage>
        <taxon>Eukaryota</taxon>
        <taxon>Metazoa</taxon>
        <taxon>Spiralia</taxon>
        <taxon>Lophotrochozoa</taxon>
        <taxon>Mollusca</taxon>
        <taxon>Gastropoda</taxon>
        <taxon>Heterobranchia</taxon>
        <taxon>Euthyneura</taxon>
        <taxon>Panpulmonata</taxon>
        <taxon>Sacoglossa</taxon>
        <taxon>Placobranchoidea</taxon>
        <taxon>Plakobranchidae</taxon>
        <taxon>Plakobranchus</taxon>
    </lineage>
</organism>
<dbReference type="PANTHER" id="PTHR47018">
    <property type="entry name" value="CXC DOMAIN-CONTAINING PROTEIN-RELATED"/>
    <property type="match status" value="1"/>
</dbReference>
<protein>
    <submittedName>
        <fullName evidence="1">Uncharacterized protein</fullName>
    </submittedName>
</protein>
<evidence type="ECO:0000313" key="2">
    <source>
        <dbReference type="Proteomes" id="UP000735302"/>
    </source>
</evidence>
<dbReference type="AlphaFoldDB" id="A0AAV4DNE2"/>
<dbReference type="PANTHER" id="PTHR47018:SF3">
    <property type="entry name" value="MYCBP-ASSOCIATED PROTEIN"/>
    <property type="match status" value="1"/>
</dbReference>
<name>A0AAV4DNE2_9GAST</name>